<evidence type="ECO:0000313" key="2">
    <source>
        <dbReference type="EMBL" id="GAA5533055.1"/>
    </source>
</evidence>
<proteinExistence type="predicted"/>
<gene>
    <name evidence="2" type="ORF">Dalu01_01452</name>
</gene>
<organism evidence="2 3">
    <name type="scientific">Deinococcus aluminii</name>
    <dbReference type="NCBI Taxonomy" id="1656885"/>
    <lineage>
        <taxon>Bacteria</taxon>
        <taxon>Thermotogati</taxon>
        <taxon>Deinococcota</taxon>
        <taxon>Deinococci</taxon>
        <taxon>Deinococcales</taxon>
        <taxon>Deinococcaceae</taxon>
        <taxon>Deinococcus</taxon>
    </lineage>
</organism>
<evidence type="ECO:0000313" key="3">
    <source>
        <dbReference type="Proteomes" id="UP001404956"/>
    </source>
</evidence>
<keyword evidence="3" id="KW-1185">Reference proteome</keyword>
<sequence length="81" mass="8567">MGGVPSLAALRGVRAEVLSRLLGHSSPAFTLTQYHHLYPEELAPVSLGLPPVPEDEAEAGSGEPVPEVAIKKGRKGKRLET</sequence>
<name>A0ABP9XCF6_9DEIO</name>
<dbReference type="Proteomes" id="UP001404956">
    <property type="component" value="Unassembled WGS sequence"/>
</dbReference>
<feature type="region of interest" description="Disordered" evidence="1">
    <location>
        <begin position="48"/>
        <end position="81"/>
    </location>
</feature>
<evidence type="ECO:0008006" key="4">
    <source>
        <dbReference type="Google" id="ProtNLM"/>
    </source>
</evidence>
<dbReference type="SUPFAM" id="SSF56349">
    <property type="entry name" value="DNA breaking-rejoining enzymes"/>
    <property type="match status" value="1"/>
</dbReference>
<dbReference type="InterPro" id="IPR011010">
    <property type="entry name" value="DNA_brk_join_enz"/>
</dbReference>
<accession>A0ABP9XCF6</accession>
<protein>
    <recommendedName>
        <fullName evidence="4">Tyr recombinase domain-containing protein</fullName>
    </recommendedName>
</protein>
<dbReference type="EMBL" id="BAABRV010000003">
    <property type="protein sequence ID" value="GAA5533055.1"/>
    <property type="molecule type" value="Genomic_DNA"/>
</dbReference>
<comment type="caution">
    <text evidence="2">The sequence shown here is derived from an EMBL/GenBank/DDBJ whole genome shotgun (WGS) entry which is preliminary data.</text>
</comment>
<feature type="compositionally biased region" description="Basic residues" evidence="1">
    <location>
        <begin position="71"/>
        <end position="81"/>
    </location>
</feature>
<reference evidence="2 3" key="1">
    <citation type="submission" date="2024-02" db="EMBL/GenBank/DDBJ databases">
        <title>Deinococcus aluminii NBRC 112889.</title>
        <authorList>
            <person name="Ichikawa N."/>
            <person name="Katano-Makiyama Y."/>
            <person name="Hidaka K."/>
        </authorList>
    </citation>
    <scope>NUCLEOTIDE SEQUENCE [LARGE SCALE GENOMIC DNA]</scope>
    <source>
        <strain evidence="2 3">NBRC 112889</strain>
    </source>
</reference>
<evidence type="ECO:0000256" key="1">
    <source>
        <dbReference type="SAM" id="MobiDB-lite"/>
    </source>
</evidence>